<proteinExistence type="predicted"/>
<protein>
    <submittedName>
        <fullName evidence="1">Uncharacterized protein</fullName>
    </submittedName>
</protein>
<dbReference type="AlphaFoldDB" id="A0A7H9ARK2"/>
<dbReference type="RefSeq" id="WP_179242323.1">
    <property type="nucleotide sequence ID" value="NZ_CP058595.1"/>
</dbReference>
<accession>A0A7H9ARK2</accession>
<dbReference type="KEGG" id="cagg:HYG79_12010"/>
<dbReference type="EMBL" id="CP058595">
    <property type="protein sequence ID" value="QLG46037.1"/>
    <property type="molecule type" value="Genomic_DNA"/>
</dbReference>
<organism evidence="1 2">
    <name type="scientific">Costertonia aggregata</name>
    <dbReference type="NCBI Taxonomy" id="343403"/>
    <lineage>
        <taxon>Bacteria</taxon>
        <taxon>Pseudomonadati</taxon>
        <taxon>Bacteroidota</taxon>
        <taxon>Flavobacteriia</taxon>
        <taxon>Flavobacteriales</taxon>
        <taxon>Flavobacteriaceae</taxon>
        <taxon>Costertonia</taxon>
    </lineage>
</organism>
<evidence type="ECO:0000313" key="2">
    <source>
        <dbReference type="Proteomes" id="UP000509302"/>
    </source>
</evidence>
<sequence>MAKHKQIFSSVPVFEADYAAFEETQTLERKPKVVNGYHTDLGFHINNLHILQERYKDEIGDHEAIIKKVQYLDISAILFPKTKLHFRWWKAHLIMVGRAMTYCNHGMTPFQIKNALFKVFQKNIYIPNSMQPSPVNYGSFWKSIGEQLDDIVESSIMQSPKKGKKRGNKILFDPSRQLTPKQRQTISKALTGKARSNKTVNQLSAIYVKGMTQKELAEKSGRGIATIKRKWLEIKAA</sequence>
<gene>
    <name evidence="1" type="ORF">HYG79_12010</name>
</gene>
<keyword evidence="2" id="KW-1185">Reference proteome</keyword>
<reference evidence="1 2" key="1">
    <citation type="journal article" date="2006" name="Int. J. Syst. Evol. Microbiol.">
        <title>Costertonia aggregata gen. nov., sp. nov., a mesophilic marine bacterium of the family Flavobacteriaceae, isolated from a mature biofilm.</title>
        <authorList>
            <person name="Kwon K.K."/>
            <person name="Lee Y.K."/>
            <person name="Lee H.K."/>
        </authorList>
    </citation>
    <scope>NUCLEOTIDE SEQUENCE [LARGE SCALE GENOMIC DNA]</scope>
    <source>
        <strain evidence="1 2">KCCM 42265</strain>
    </source>
</reference>
<dbReference type="Proteomes" id="UP000509302">
    <property type="component" value="Chromosome"/>
</dbReference>
<name>A0A7H9ARK2_9FLAO</name>
<evidence type="ECO:0000313" key="1">
    <source>
        <dbReference type="EMBL" id="QLG46037.1"/>
    </source>
</evidence>